<feature type="binding site" evidence="3">
    <location>
        <position position="61"/>
    </location>
    <ligand>
        <name>Mg(2+)</name>
        <dbReference type="ChEBI" id="CHEBI:18420"/>
        <label>1</label>
    </ligand>
</feature>
<reference evidence="4" key="1">
    <citation type="submission" date="2022-06" db="EMBL/GenBank/DDBJ databases">
        <title>Isolation of gut microbiota from human fecal samples.</title>
        <authorList>
            <person name="Pamer E.G."/>
            <person name="Barat B."/>
            <person name="Waligurski E."/>
            <person name="Medina S."/>
            <person name="Paddock L."/>
            <person name="Mostad J."/>
        </authorList>
    </citation>
    <scope>NUCLEOTIDE SEQUENCE</scope>
    <source>
        <strain evidence="4">DFI.7.96</strain>
    </source>
</reference>
<dbReference type="InterPro" id="IPR036705">
    <property type="entry name" value="Ribosyl_crysJ1_sf"/>
</dbReference>
<protein>
    <submittedName>
        <fullName evidence="4">ADP-ribosylglycohydrolase family protein</fullName>
    </submittedName>
</protein>
<accession>A0AAW5KH47</accession>
<keyword evidence="3" id="KW-0460">Magnesium</keyword>
<sequence length="340" mass="34984">MTLNERILGGLVLAAAGDAIGAATETRSTALIEERFGGPVRDFIDAPEDTFARGAKAGTVTDDFSLAWCTAMAIAERGGVIDEACAKDALVRWHGLGDYFERYAGPTTRAAVMAMLGTPMEAPLSFLACDNSKASNGGAMKIEAVGYVNPGDWDRAVEDAITICLPTHPYDIALSGACAVAAACAEAVREGADLFSIVKAGAYGAQKGYEKGGRVGARLAGPSVERRIWIAAELGMRAPDIGTAMRDISDIIGTGLAAAEAVPAAFGLLVAGRGDPVEATLAGVNIGSDTDTVATIVGSIAGAHSGIGALPEHYLEVIDRVNGYDLRGLADRLAEVAAER</sequence>
<feature type="binding site" evidence="3">
    <location>
        <position position="292"/>
    </location>
    <ligand>
        <name>Mg(2+)</name>
        <dbReference type="ChEBI" id="CHEBI:18420"/>
        <label>1</label>
    </ligand>
</feature>
<feature type="binding site" evidence="3">
    <location>
        <position position="62"/>
    </location>
    <ligand>
        <name>Mg(2+)</name>
        <dbReference type="ChEBI" id="CHEBI:18420"/>
        <label>1</label>
    </ligand>
</feature>
<dbReference type="GO" id="GO:0046872">
    <property type="term" value="F:metal ion binding"/>
    <property type="evidence" value="ECO:0007669"/>
    <property type="project" value="UniProtKB-KW"/>
</dbReference>
<dbReference type="RefSeq" id="WP_256136096.1">
    <property type="nucleotide sequence ID" value="NZ_JANGAB010000003.1"/>
</dbReference>
<evidence type="ECO:0000313" key="5">
    <source>
        <dbReference type="Proteomes" id="UP001205063"/>
    </source>
</evidence>
<evidence type="ECO:0000256" key="2">
    <source>
        <dbReference type="ARBA" id="ARBA00022801"/>
    </source>
</evidence>
<organism evidence="4 5">
    <name type="scientific">Bittarella massiliensis</name>
    <name type="common">ex Durand et al. 2017</name>
    <dbReference type="NCBI Taxonomy" id="1720313"/>
    <lineage>
        <taxon>Bacteria</taxon>
        <taxon>Bacillati</taxon>
        <taxon>Bacillota</taxon>
        <taxon>Clostridia</taxon>
        <taxon>Eubacteriales</taxon>
        <taxon>Oscillospiraceae</taxon>
        <taxon>Bittarella (ex Durand et al. 2017)</taxon>
    </lineage>
</organism>
<keyword evidence="3" id="KW-0479">Metal-binding</keyword>
<proteinExistence type="inferred from homology"/>
<dbReference type="SUPFAM" id="SSF101478">
    <property type="entry name" value="ADP-ribosylglycohydrolase"/>
    <property type="match status" value="1"/>
</dbReference>
<dbReference type="Proteomes" id="UP001205063">
    <property type="component" value="Unassembled WGS sequence"/>
</dbReference>
<dbReference type="GO" id="GO:0016787">
    <property type="term" value="F:hydrolase activity"/>
    <property type="evidence" value="ECO:0007669"/>
    <property type="project" value="UniProtKB-KW"/>
</dbReference>
<feature type="binding site" evidence="3">
    <location>
        <position position="289"/>
    </location>
    <ligand>
        <name>Mg(2+)</name>
        <dbReference type="ChEBI" id="CHEBI:18420"/>
        <label>1</label>
    </ligand>
</feature>
<dbReference type="Gene3D" id="1.10.4080.10">
    <property type="entry name" value="ADP-ribosylation/Crystallin J1"/>
    <property type="match status" value="1"/>
</dbReference>
<feature type="binding site" evidence="3">
    <location>
        <position position="63"/>
    </location>
    <ligand>
        <name>Mg(2+)</name>
        <dbReference type="ChEBI" id="CHEBI:18420"/>
        <label>1</label>
    </ligand>
</feature>
<dbReference type="PANTHER" id="PTHR16222">
    <property type="entry name" value="ADP-RIBOSYLGLYCOHYDROLASE"/>
    <property type="match status" value="1"/>
</dbReference>
<dbReference type="InterPro" id="IPR050792">
    <property type="entry name" value="ADP-ribosylglycohydrolase"/>
</dbReference>
<dbReference type="PANTHER" id="PTHR16222:SF24">
    <property type="entry name" value="ADP-RIBOSYLHYDROLASE ARH3"/>
    <property type="match status" value="1"/>
</dbReference>
<dbReference type="AlphaFoldDB" id="A0AAW5KH47"/>
<comment type="cofactor">
    <cofactor evidence="3">
        <name>Mg(2+)</name>
        <dbReference type="ChEBI" id="CHEBI:18420"/>
    </cofactor>
    <text evidence="3">Binds 2 magnesium ions per subunit.</text>
</comment>
<evidence type="ECO:0000256" key="3">
    <source>
        <dbReference type="PIRSR" id="PIRSR605502-1"/>
    </source>
</evidence>
<dbReference type="EMBL" id="JANGAB010000003">
    <property type="protein sequence ID" value="MCQ4949550.1"/>
    <property type="molecule type" value="Genomic_DNA"/>
</dbReference>
<gene>
    <name evidence="4" type="ORF">NE646_07700</name>
</gene>
<feature type="binding site" evidence="3">
    <location>
        <position position="291"/>
    </location>
    <ligand>
        <name>Mg(2+)</name>
        <dbReference type="ChEBI" id="CHEBI:18420"/>
        <label>1</label>
    </ligand>
</feature>
<name>A0AAW5KH47_9FIRM</name>
<evidence type="ECO:0000256" key="1">
    <source>
        <dbReference type="ARBA" id="ARBA00010702"/>
    </source>
</evidence>
<comment type="caution">
    <text evidence="4">The sequence shown here is derived from an EMBL/GenBank/DDBJ whole genome shotgun (WGS) entry which is preliminary data.</text>
</comment>
<evidence type="ECO:0000313" key="4">
    <source>
        <dbReference type="EMBL" id="MCQ4949550.1"/>
    </source>
</evidence>
<keyword evidence="2" id="KW-0378">Hydrolase</keyword>
<dbReference type="Pfam" id="PF03747">
    <property type="entry name" value="ADP_ribosyl_GH"/>
    <property type="match status" value="1"/>
</dbReference>
<dbReference type="InterPro" id="IPR005502">
    <property type="entry name" value="Ribosyl_crysJ1"/>
</dbReference>
<comment type="similarity">
    <text evidence="1">Belongs to the ADP-ribosylglycohydrolase family.</text>
</comment>